<reference evidence="2" key="2">
    <citation type="submission" date="2024-03" db="EMBL/GenBank/DDBJ databases">
        <authorList>
            <person name="Ni Y."/>
            <person name="Xu T."/>
            <person name="Yan S."/>
            <person name="Chen L."/>
            <person name="Wang Y."/>
        </authorList>
    </citation>
    <scope>NUCLEOTIDE SEQUENCE</scope>
    <source>
        <strain evidence="2">NTM1</strain>
    </source>
</reference>
<feature type="transmembrane region" description="Helical" evidence="1">
    <location>
        <begin position="12"/>
        <end position="28"/>
    </location>
</feature>
<evidence type="ECO:0000256" key="1">
    <source>
        <dbReference type="SAM" id="Phobius"/>
    </source>
</evidence>
<proteinExistence type="predicted"/>
<keyword evidence="1" id="KW-1133">Transmembrane helix</keyword>
<protein>
    <submittedName>
        <fullName evidence="2">ORF27</fullName>
    </submittedName>
</protein>
<reference evidence="2" key="1">
    <citation type="journal article" date="2024" name="Environ. Microbiol. Rep.">
        <title>Hiding in plain sight: The discovery of complete genomes of 11 hypothetical spindle-shaped viruses that putatively infect mesophilic ammonia-oxidizing archaea.</title>
        <authorList>
            <person name="Ni Y."/>
            <person name="Xu T."/>
            <person name="Yan S."/>
            <person name="Chen L."/>
            <person name="Wang Y."/>
        </authorList>
    </citation>
    <scope>NUCLEOTIDE SEQUENCE</scope>
    <source>
        <strain evidence="2">NTM1</strain>
    </source>
</reference>
<name>A0AAT9J9X2_9VIRU</name>
<accession>A0AAT9J9X2</accession>
<dbReference type="EMBL" id="BK067788">
    <property type="protein sequence ID" value="DBA51985.1"/>
    <property type="molecule type" value="Genomic_DNA"/>
</dbReference>
<evidence type="ECO:0000313" key="2">
    <source>
        <dbReference type="EMBL" id="DBA51985.1"/>
    </source>
</evidence>
<sequence length="44" mass="4843">MNNLPSGSDMLIIVNILVIGFVSALILIRRKKSINTSSKEEAKK</sequence>
<keyword evidence="1" id="KW-0812">Transmembrane</keyword>
<organism evidence="2">
    <name type="scientific">Nitrosopumilaceae spindle-shaped virus</name>
    <dbReference type="NCBI Taxonomy" id="3065433"/>
    <lineage>
        <taxon>Viruses</taxon>
    </lineage>
</organism>
<keyword evidence="1" id="KW-0472">Membrane</keyword>